<evidence type="ECO:0000256" key="1">
    <source>
        <dbReference type="SAM" id="Phobius"/>
    </source>
</evidence>
<name>C5LNG5_PERM5</name>
<keyword evidence="1" id="KW-1133">Transmembrane helix</keyword>
<keyword evidence="1" id="KW-0812">Transmembrane</keyword>
<protein>
    <submittedName>
        <fullName evidence="2">Uncharacterized protein</fullName>
    </submittedName>
</protein>
<evidence type="ECO:0000313" key="2">
    <source>
        <dbReference type="EMBL" id="EER01716.1"/>
    </source>
</evidence>
<dbReference type="GeneID" id="9040291"/>
<keyword evidence="1" id="KW-0472">Membrane</keyword>
<dbReference type="InParanoid" id="C5LNG5"/>
<keyword evidence="3" id="KW-1185">Reference proteome</keyword>
<organism evidence="3">
    <name type="scientific">Perkinsus marinus (strain ATCC 50983 / TXsc)</name>
    <dbReference type="NCBI Taxonomy" id="423536"/>
    <lineage>
        <taxon>Eukaryota</taxon>
        <taxon>Sar</taxon>
        <taxon>Alveolata</taxon>
        <taxon>Perkinsozoa</taxon>
        <taxon>Perkinsea</taxon>
        <taxon>Perkinsida</taxon>
        <taxon>Perkinsidae</taxon>
        <taxon>Perkinsus</taxon>
    </lineage>
</organism>
<dbReference type="RefSeq" id="XP_002768998.1">
    <property type="nucleotide sequence ID" value="XM_002768952.1"/>
</dbReference>
<dbReference type="AlphaFoldDB" id="C5LNG5"/>
<sequence>TPIVSTTERLSMRLTGGMGTISTMPMVAWMLLSPERVMTMGRKRVMLEGEESVRKAE</sequence>
<gene>
    <name evidence="2" type="ORF">Pmar_PMAR008182</name>
</gene>
<proteinExistence type="predicted"/>
<dbReference type="EMBL" id="GG683778">
    <property type="protein sequence ID" value="EER01716.1"/>
    <property type="molecule type" value="Genomic_DNA"/>
</dbReference>
<feature type="non-terminal residue" evidence="2">
    <location>
        <position position="57"/>
    </location>
</feature>
<evidence type="ECO:0000313" key="3">
    <source>
        <dbReference type="Proteomes" id="UP000007800"/>
    </source>
</evidence>
<feature type="transmembrane region" description="Helical" evidence="1">
    <location>
        <begin position="12"/>
        <end position="32"/>
    </location>
</feature>
<feature type="non-terminal residue" evidence="2">
    <location>
        <position position="1"/>
    </location>
</feature>
<dbReference type="Proteomes" id="UP000007800">
    <property type="component" value="Unassembled WGS sequence"/>
</dbReference>
<accession>C5LNG5</accession>
<reference evidence="2 3" key="1">
    <citation type="submission" date="2008-07" db="EMBL/GenBank/DDBJ databases">
        <authorList>
            <person name="El-Sayed N."/>
            <person name="Caler E."/>
            <person name="Inman J."/>
            <person name="Amedeo P."/>
            <person name="Hass B."/>
            <person name="Wortman J."/>
        </authorList>
    </citation>
    <scope>NUCLEOTIDE SEQUENCE [LARGE SCALE GENOMIC DNA]</scope>
    <source>
        <strain evidence="3">ATCC 50983 / TXsc</strain>
    </source>
</reference>